<feature type="transmembrane region" description="Helical" evidence="6">
    <location>
        <begin position="80"/>
        <end position="101"/>
    </location>
</feature>
<evidence type="ECO:0000256" key="4">
    <source>
        <dbReference type="ARBA" id="ARBA00022989"/>
    </source>
</evidence>
<evidence type="ECO:0000313" key="8">
    <source>
        <dbReference type="Proteomes" id="UP000647133"/>
    </source>
</evidence>
<feature type="transmembrane region" description="Helical" evidence="6">
    <location>
        <begin position="215"/>
        <end position="235"/>
    </location>
</feature>
<keyword evidence="4 6" id="KW-1133">Transmembrane helix</keyword>
<feature type="transmembrane region" description="Helical" evidence="6">
    <location>
        <begin position="154"/>
        <end position="172"/>
    </location>
</feature>
<feature type="transmembrane region" description="Helical" evidence="6">
    <location>
        <begin position="178"/>
        <end position="195"/>
    </location>
</feature>
<feature type="transmembrane region" description="Helical" evidence="6">
    <location>
        <begin position="362"/>
        <end position="384"/>
    </location>
</feature>
<gene>
    <name evidence="7" type="ORF">IFO69_14985</name>
</gene>
<keyword evidence="2" id="KW-1003">Cell membrane</keyword>
<feature type="transmembrane region" description="Helical" evidence="6">
    <location>
        <begin position="334"/>
        <end position="355"/>
    </location>
</feature>
<keyword evidence="8" id="KW-1185">Reference proteome</keyword>
<feature type="transmembrane region" description="Helical" evidence="6">
    <location>
        <begin position="396"/>
        <end position="414"/>
    </location>
</feature>
<proteinExistence type="predicted"/>
<evidence type="ECO:0000313" key="7">
    <source>
        <dbReference type="EMBL" id="MBD8490060.1"/>
    </source>
</evidence>
<keyword evidence="3 6" id="KW-0812">Transmembrane</keyword>
<evidence type="ECO:0000256" key="2">
    <source>
        <dbReference type="ARBA" id="ARBA00022475"/>
    </source>
</evidence>
<dbReference type="InterPro" id="IPR002797">
    <property type="entry name" value="Polysacc_synth"/>
</dbReference>
<feature type="transmembrane region" description="Helical" evidence="6">
    <location>
        <begin position="255"/>
        <end position="277"/>
    </location>
</feature>
<comment type="caution">
    <text evidence="7">The sequence shown here is derived from an EMBL/GenBank/DDBJ whole genome shotgun (WGS) entry which is preliminary data.</text>
</comment>
<dbReference type="Pfam" id="PF01943">
    <property type="entry name" value="Polysacc_synt"/>
    <property type="match status" value="1"/>
</dbReference>
<feature type="transmembrane region" description="Helical" evidence="6">
    <location>
        <begin position="121"/>
        <end position="142"/>
    </location>
</feature>
<dbReference type="PANTHER" id="PTHR30250">
    <property type="entry name" value="PST FAMILY PREDICTED COLANIC ACID TRANSPORTER"/>
    <property type="match status" value="1"/>
</dbReference>
<protein>
    <submittedName>
        <fullName evidence="7">Oligosaccharide flippase family protein</fullName>
    </submittedName>
</protein>
<accession>A0ABR9AMY0</accession>
<feature type="transmembrane region" description="Helical" evidence="6">
    <location>
        <begin position="47"/>
        <end position="68"/>
    </location>
</feature>
<feature type="transmembrane region" description="Helical" evidence="6">
    <location>
        <begin position="12"/>
        <end position="35"/>
    </location>
</feature>
<evidence type="ECO:0000256" key="1">
    <source>
        <dbReference type="ARBA" id="ARBA00004651"/>
    </source>
</evidence>
<dbReference type="InterPro" id="IPR050833">
    <property type="entry name" value="Poly_Biosynth_Transport"/>
</dbReference>
<feature type="transmembrane region" description="Helical" evidence="6">
    <location>
        <begin position="421"/>
        <end position="448"/>
    </location>
</feature>
<keyword evidence="5 6" id="KW-0472">Membrane</keyword>
<evidence type="ECO:0000256" key="6">
    <source>
        <dbReference type="SAM" id="Phobius"/>
    </source>
</evidence>
<feature type="transmembrane region" description="Helical" evidence="6">
    <location>
        <begin position="305"/>
        <end position="328"/>
    </location>
</feature>
<comment type="subcellular location">
    <subcellularLocation>
        <location evidence="1">Cell membrane</location>
        <topology evidence="1">Multi-pass membrane protein</topology>
    </subcellularLocation>
</comment>
<dbReference type="Proteomes" id="UP000647133">
    <property type="component" value="Unassembled WGS sequence"/>
</dbReference>
<dbReference type="RefSeq" id="WP_192010942.1">
    <property type="nucleotide sequence ID" value="NZ_JACYTQ010000005.1"/>
</dbReference>
<dbReference type="PANTHER" id="PTHR30250:SF11">
    <property type="entry name" value="O-ANTIGEN TRANSPORTER-RELATED"/>
    <property type="match status" value="1"/>
</dbReference>
<feature type="transmembrane region" description="Helical" evidence="6">
    <location>
        <begin position="454"/>
        <end position="473"/>
    </location>
</feature>
<evidence type="ECO:0000256" key="5">
    <source>
        <dbReference type="ARBA" id="ARBA00023136"/>
    </source>
</evidence>
<evidence type="ECO:0000256" key="3">
    <source>
        <dbReference type="ARBA" id="ARBA00022692"/>
    </source>
</evidence>
<dbReference type="EMBL" id="JACYTQ010000005">
    <property type="protein sequence ID" value="MBD8490060.1"/>
    <property type="molecule type" value="Genomic_DNA"/>
</dbReference>
<reference evidence="7 8" key="1">
    <citation type="submission" date="2020-09" db="EMBL/GenBank/DDBJ databases">
        <title>Echinicola sp. CAU 1574 isolated from sand of Sido Beach.</title>
        <authorList>
            <person name="Kim W."/>
        </authorList>
    </citation>
    <scope>NUCLEOTIDE SEQUENCE [LARGE SCALE GENOMIC DNA]</scope>
    <source>
        <strain evidence="7 8">CAU 1574</strain>
    </source>
</reference>
<sequence length="495" mass="55527">MKGGNNIKEAFWAGLGTFSSFSFGIISAALLSRYLDKPAYGTYKQIVYIYSMLLIVFSAGLPRVYPYFLPRYQKAEGKSIVMKVTLLLSSIGLVFSAFIYVGADLFASWLQNEALAASLRLFSPIPFLLLPTLGIEGILSSYQLNKYIALYTTITRFVTLFLIVCSVMVFGATVENALYGWLVGAVFTCLWAFYFKRIPFLDIEQAKTGLKYKEILGYSLPIVLSSIWAMGIKAADQFYISRYFGQEVFAEYSNGFVDIPFVPMITSSVSLVVLPLFSKIFHEKSRPEVQLLPIWKSAIYKSAMLIYPLVVFCFCHATEIMVFVFTNAYSNSGLYFMISIISNLFNIVVFAPLFFAAGKTSLYAIVHFFMAMGVWSTGYVVTVVFDNPYGVALNSVFWNALKITVFIHLAARLLQVRVIDFIPFVGIVKVILLSVSAIIVSMFMAHYLYTGADVFLQLLLSSGLYFMLIYVLGKLLKIDYAMILKGVFTNKAVHS</sequence>
<name>A0ABR9AMY0_9BACT</name>
<organism evidence="7 8">
    <name type="scientific">Echinicola arenosa</name>
    <dbReference type="NCBI Taxonomy" id="2774144"/>
    <lineage>
        <taxon>Bacteria</taxon>
        <taxon>Pseudomonadati</taxon>
        <taxon>Bacteroidota</taxon>
        <taxon>Cytophagia</taxon>
        <taxon>Cytophagales</taxon>
        <taxon>Cyclobacteriaceae</taxon>
        <taxon>Echinicola</taxon>
    </lineage>
</organism>